<reference evidence="2 3" key="1">
    <citation type="submission" date="2020-08" db="EMBL/GenBank/DDBJ databases">
        <authorList>
            <person name="Koutsovoulos G."/>
            <person name="Danchin GJ E."/>
        </authorList>
    </citation>
    <scope>NUCLEOTIDE SEQUENCE [LARGE SCALE GENOMIC DNA]</scope>
</reference>
<evidence type="ECO:0000313" key="2">
    <source>
        <dbReference type="EMBL" id="CAD2143269.1"/>
    </source>
</evidence>
<accession>A0A6V7U3P3</accession>
<comment type="caution">
    <text evidence="2">The sequence shown here is derived from an EMBL/GenBank/DDBJ whole genome shotgun (WGS) entry which is preliminary data.</text>
</comment>
<feature type="transmembrane region" description="Helical" evidence="1">
    <location>
        <begin position="23"/>
        <end position="47"/>
    </location>
</feature>
<sequence length="58" mass="6714">MGGIKGTVDIYLLLNHFSNTKSIYIFFITNCGLIFGMNFCLLIRLLFETDVWKGMKVY</sequence>
<keyword evidence="1" id="KW-0812">Transmembrane</keyword>
<keyword evidence="1" id="KW-1133">Transmembrane helix</keyword>
<evidence type="ECO:0000256" key="1">
    <source>
        <dbReference type="SAM" id="Phobius"/>
    </source>
</evidence>
<protein>
    <submittedName>
        <fullName evidence="2">Uncharacterized protein</fullName>
    </submittedName>
</protein>
<gene>
    <name evidence="2" type="ORF">MENT_LOCUS7543</name>
</gene>
<evidence type="ECO:0000313" key="3">
    <source>
        <dbReference type="Proteomes" id="UP000580250"/>
    </source>
</evidence>
<dbReference type="AlphaFoldDB" id="A0A6V7U3P3"/>
<dbReference type="Proteomes" id="UP000580250">
    <property type="component" value="Unassembled WGS sequence"/>
</dbReference>
<keyword evidence="1" id="KW-0472">Membrane</keyword>
<organism evidence="2 3">
    <name type="scientific">Meloidogyne enterolobii</name>
    <name type="common">Root-knot nematode worm</name>
    <name type="synonym">Meloidogyne mayaguensis</name>
    <dbReference type="NCBI Taxonomy" id="390850"/>
    <lineage>
        <taxon>Eukaryota</taxon>
        <taxon>Metazoa</taxon>
        <taxon>Ecdysozoa</taxon>
        <taxon>Nematoda</taxon>
        <taxon>Chromadorea</taxon>
        <taxon>Rhabditida</taxon>
        <taxon>Tylenchina</taxon>
        <taxon>Tylenchomorpha</taxon>
        <taxon>Tylenchoidea</taxon>
        <taxon>Meloidogynidae</taxon>
        <taxon>Meloidogyninae</taxon>
        <taxon>Meloidogyne</taxon>
    </lineage>
</organism>
<dbReference type="EMBL" id="CAJEWN010000031">
    <property type="protein sequence ID" value="CAD2143269.1"/>
    <property type="molecule type" value="Genomic_DNA"/>
</dbReference>
<name>A0A6V7U3P3_MELEN</name>
<proteinExistence type="predicted"/>